<sequence>MAFSKIFKIFNIPSEYLIIFLWTKVSKGDIYFDEMCNDRLYSLVFTIQRSTIHGINQNINDNSNPKRRRGKILSSVDIIKTFAVHVKRLITAH</sequence>
<evidence type="ECO:0000313" key="1">
    <source>
        <dbReference type="EMBL" id="RMZ93629.1"/>
    </source>
</evidence>
<evidence type="ECO:0000313" key="2">
    <source>
        <dbReference type="Proteomes" id="UP000276133"/>
    </source>
</evidence>
<dbReference type="Proteomes" id="UP000276133">
    <property type="component" value="Unassembled WGS sequence"/>
</dbReference>
<organism evidence="1 2">
    <name type="scientific">Brachionus plicatilis</name>
    <name type="common">Marine rotifer</name>
    <name type="synonym">Brachionus muelleri</name>
    <dbReference type="NCBI Taxonomy" id="10195"/>
    <lineage>
        <taxon>Eukaryota</taxon>
        <taxon>Metazoa</taxon>
        <taxon>Spiralia</taxon>
        <taxon>Gnathifera</taxon>
        <taxon>Rotifera</taxon>
        <taxon>Eurotatoria</taxon>
        <taxon>Monogononta</taxon>
        <taxon>Pseudotrocha</taxon>
        <taxon>Ploima</taxon>
        <taxon>Brachionidae</taxon>
        <taxon>Brachionus</taxon>
    </lineage>
</organism>
<name>A0A3M7P3W6_BRAPC</name>
<protein>
    <submittedName>
        <fullName evidence="1">Uncharacterized protein</fullName>
    </submittedName>
</protein>
<proteinExistence type="predicted"/>
<reference evidence="1 2" key="1">
    <citation type="journal article" date="2018" name="Sci. Rep.">
        <title>Genomic signatures of local adaptation to the degree of environmental predictability in rotifers.</title>
        <authorList>
            <person name="Franch-Gras L."/>
            <person name="Hahn C."/>
            <person name="Garcia-Roger E.M."/>
            <person name="Carmona M.J."/>
            <person name="Serra M."/>
            <person name="Gomez A."/>
        </authorList>
    </citation>
    <scope>NUCLEOTIDE SEQUENCE [LARGE SCALE GENOMIC DNA]</scope>
    <source>
        <strain evidence="1">HYR1</strain>
    </source>
</reference>
<dbReference type="AlphaFoldDB" id="A0A3M7P3W6"/>
<dbReference type="EMBL" id="REGN01013664">
    <property type="protein sequence ID" value="RMZ93629.1"/>
    <property type="molecule type" value="Genomic_DNA"/>
</dbReference>
<comment type="caution">
    <text evidence="1">The sequence shown here is derived from an EMBL/GenBank/DDBJ whole genome shotgun (WGS) entry which is preliminary data.</text>
</comment>
<gene>
    <name evidence="1" type="ORF">BpHYR1_016170</name>
</gene>
<keyword evidence="2" id="KW-1185">Reference proteome</keyword>
<accession>A0A3M7P3W6</accession>